<evidence type="ECO:0000256" key="10">
    <source>
        <dbReference type="ARBA" id="ARBA00023049"/>
    </source>
</evidence>
<organism evidence="14 15">
    <name type="scientific">Coprobacillus cateniformis</name>
    <dbReference type="NCBI Taxonomy" id="100884"/>
    <lineage>
        <taxon>Bacteria</taxon>
        <taxon>Bacillati</taxon>
        <taxon>Bacillota</taxon>
        <taxon>Erysipelotrichia</taxon>
        <taxon>Erysipelotrichales</taxon>
        <taxon>Coprobacillaceae</taxon>
        <taxon>Coprobacillus</taxon>
    </lineage>
</organism>
<evidence type="ECO:0000256" key="1">
    <source>
        <dbReference type="ARBA" id="ARBA00001947"/>
    </source>
</evidence>
<dbReference type="GO" id="GO:0004222">
    <property type="term" value="F:metalloendopeptidase activity"/>
    <property type="evidence" value="ECO:0007669"/>
    <property type="project" value="InterPro"/>
</dbReference>
<dbReference type="AlphaFoldDB" id="E7GD07"/>
<keyword evidence="6" id="KW-0479">Metal-binding</keyword>
<dbReference type="GO" id="GO:0005524">
    <property type="term" value="F:ATP binding"/>
    <property type="evidence" value="ECO:0007669"/>
    <property type="project" value="InterPro"/>
</dbReference>
<comment type="cofactor">
    <cofactor evidence="1">
        <name>Zn(2+)</name>
        <dbReference type="ChEBI" id="CHEBI:29105"/>
    </cofactor>
</comment>
<feature type="transmembrane region" description="Helical" evidence="12">
    <location>
        <begin position="6"/>
        <end position="25"/>
    </location>
</feature>
<feature type="domain" description="Peptidase M50" evidence="13">
    <location>
        <begin position="83"/>
        <end position="129"/>
    </location>
</feature>
<feature type="transmembrane region" description="Helical" evidence="12">
    <location>
        <begin position="55"/>
        <end position="77"/>
    </location>
</feature>
<keyword evidence="4" id="KW-0645">Protease</keyword>
<keyword evidence="15" id="KW-1185">Reference proteome</keyword>
<keyword evidence="10" id="KW-0482">Metalloprotease</keyword>
<evidence type="ECO:0000256" key="11">
    <source>
        <dbReference type="ARBA" id="ARBA00023136"/>
    </source>
</evidence>
<sequence>MKWYLSTLLIVCLHEICHLLMAYYFDFEIDKVEILPFGAYLSLNDFYFHPIREEICVVLAGPCSHLLIYGLILALSSGVYQEYLLTMNIMVFVFNLVPIYPMDGGRIIGLILQSVMDLKKALYLTLKISVFVFCILFCFYCQINTFVILSYLFIQQFYYLKFIPVYLRKYYTQIPSLYPRDKIVLNRTLTYRRGFHNYYQVDGLIYDEQDMVGELIKNVKK</sequence>
<dbReference type="Pfam" id="PF02163">
    <property type="entry name" value="Peptidase_M50"/>
    <property type="match status" value="2"/>
</dbReference>
<evidence type="ECO:0000256" key="9">
    <source>
        <dbReference type="ARBA" id="ARBA00022989"/>
    </source>
</evidence>
<evidence type="ECO:0000256" key="7">
    <source>
        <dbReference type="ARBA" id="ARBA00022801"/>
    </source>
</evidence>
<accession>E7GD07</accession>
<dbReference type="GO" id="GO:0046872">
    <property type="term" value="F:metal ion binding"/>
    <property type="evidence" value="ECO:0007669"/>
    <property type="project" value="UniProtKB-KW"/>
</dbReference>
<protein>
    <recommendedName>
        <fullName evidence="13">Peptidase M50 domain-containing protein</fullName>
    </recommendedName>
</protein>
<dbReference type="GO" id="GO:0004176">
    <property type="term" value="F:ATP-dependent peptidase activity"/>
    <property type="evidence" value="ECO:0007669"/>
    <property type="project" value="InterPro"/>
</dbReference>
<reference evidence="14 15" key="1">
    <citation type="submission" date="2010-12" db="EMBL/GenBank/DDBJ databases">
        <title>The Genome Sequence of Coprobacillus sp. strain 29_1.</title>
        <authorList>
            <consortium name="The Broad Institute Genome Sequencing Platform"/>
            <person name="Earl A."/>
            <person name="Ward D."/>
            <person name="Feldgarden M."/>
            <person name="Gevers D."/>
            <person name="Daigneault M."/>
            <person name="Sibley C.D."/>
            <person name="White A."/>
            <person name="Strauss J."/>
            <person name="Allen-Vercoe E."/>
            <person name="Young S.K."/>
            <person name="Zeng Q."/>
            <person name="Gargeya S."/>
            <person name="Fitzgerald M."/>
            <person name="Haas B."/>
            <person name="Abouelleil A."/>
            <person name="Alvarado L."/>
            <person name="Arachchi H.M."/>
            <person name="Berlin A."/>
            <person name="Brown A."/>
            <person name="Chapman S.B."/>
            <person name="Chen Z."/>
            <person name="Dunbar C."/>
            <person name="Freedman E."/>
            <person name="Gearin G."/>
            <person name="Gellesch M."/>
            <person name="Goldberg J."/>
            <person name="Griggs A."/>
            <person name="Gujja S."/>
            <person name="Heilman E."/>
            <person name="Heiman D."/>
            <person name="Howarth C."/>
            <person name="Larson L."/>
            <person name="Lui A."/>
            <person name="MacDonald P.J.P."/>
            <person name="Mehta T."/>
            <person name="Montmayeur A."/>
            <person name="Murphy C."/>
            <person name="Neiman D."/>
            <person name="Pearson M."/>
            <person name="Priest M."/>
            <person name="Roberts A."/>
            <person name="Saif S."/>
            <person name="Shea T."/>
            <person name="Shenoy N."/>
            <person name="Sisk P."/>
            <person name="Stolte C."/>
            <person name="Sykes S."/>
            <person name="White J."/>
            <person name="Yandava C."/>
            <person name="Nusbaum C."/>
            <person name="Birren B."/>
        </authorList>
    </citation>
    <scope>NUCLEOTIDE SEQUENCE [LARGE SCALE GENOMIC DNA]</scope>
    <source>
        <strain evidence="14 15">29_1</strain>
    </source>
</reference>
<keyword evidence="8" id="KW-0862">Zinc</keyword>
<dbReference type="Proteomes" id="UP000003157">
    <property type="component" value="Unassembled WGS sequence"/>
</dbReference>
<dbReference type="GO" id="GO:0006508">
    <property type="term" value="P:proteolysis"/>
    <property type="evidence" value="ECO:0007669"/>
    <property type="project" value="UniProtKB-KW"/>
</dbReference>
<evidence type="ECO:0000313" key="15">
    <source>
        <dbReference type="Proteomes" id="UP000003157"/>
    </source>
</evidence>
<comment type="caution">
    <text evidence="14">The sequence shown here is derived from an EMBL/GenBank/DDBJ whole genome shotgun (WGS) entry which is preliminary data.</text>
</comment>
<evidence type="ECO:0000313" key="14">
    <source>
        <dbReference type="EMBL" id="EFW04366.1"/>
    </source>
</evidence>
<comment type="subcellular location">
    <subcellularLocation>
        <location evidence="2">Membrane</location>
        <topology evidence="2">Multi-pass membrane protein</topology>
    </subcellularLocation>
</comment>
<keyword evidence="11 12" id="KW-0472">Membrane</keyword>
<evidence type="ECO:0000256" key="3">
    <source>
        <dbReference type="ARBA" id="ARBA00007931"/>
    </source>
</evidence>
<feature type="domain" description="Peptidase M50" evidence="13">
    <location>
        <begin position="8"/>
        <end position="76"/>
    </location>
</feature>
<dbReference type="EMBL" id="ADKX01000039">
    <property type="protein sequence ID" value="EFW04366.1"/>
    <property type="molecule type" value="Genomic_DNA"/>
</dbReference>
<evidence type="ECO:0000256" key="6">
    <source>
        <dbReference type="ARBA" id="ARBA00022723"/>
    </source>
</evidence>
<gene>
    <name evidence="14" type="ORF">HMPREF9488_02650</name>
</gene>
<keyword evidence="5 12" id="KW-0812">Transmembrane</keyword>
<dbReference type="eggNOG" id="COG1994">
    <property type="taxonomic scope" value="Bacteria"/>
</dbReference>
<evidence type="ECO:0000256" key="5">
    <source>
        <dbReference type="ARBA" id="ARBA00022692"/>
    </source>
</evidence>
<evidence type="ECO:0000256" key="2">
    <source>
        <dbReference type="ARBA" id="ARBA00004141"/>
    </source>
</evidence>
<evidence type="ECO:0000256" key="8">
    <source>
        <dbReference type="ARBA" id="ARBA00022833"/>
    </source>
</evidence>
<dbReference type="PANTHER" id="PTHR39188:SF3">
    <property type="entry name" value="STAGE IV SPORULATION PROTEIN FB"/>
    <property type="match status" value="1"/>
</dbReference>
<evidence type="ECO:0000256" key="4">
    <source>
        <dbReference type="ARBA" id="ARBA00022670"/>
    </source>
</evidence>
<evidence type="ECO:0000259" key="13">
    <source>
        <dbReference type="Pfam" id="PF02163"/>
    </source>
</evidence>
<dbReference type="STRING" id="100884.GCA_000269565_00303"/>
<feature type="transmembrane region" description="Helical" evidence="12">
    <location>
        <begin position="121"/>
        <end position="140"/>
    </location>
</feature>
<evidence type="ECO:0000256" key="12">
    <source>
        <dbReference type="SAM" id="Phobius"/>
    </source>
</evidence>
<dbReference type="InterPro" id="IPR008915">
    <property type="entry name" value="Peptidase_M50"/>
</dbReference>
<comment type="similarity">
    <text evidence="3">Belongs to the peptidase M50B family.</text>
</comment>
<keyword evidence="7" id="KW-0378">Hydrolase</keyword>
<keyword evidence="9 12" id="KW-1133">Transmembrane helix</keyword>
<dbReference type="SUPFAM" id="SSF140990">
    <property type="entry name" value="FtsH protease domain-like"/>
    <property type="match status" value="1"/>
</dbReference>
<dbReference type="InterPro" id="IPR037219">
    <property type="entry name" value="Peptidase_M41-like"/>
</dbReference>
<dbReference type="GO" id="GO:0016020">
    <property type="term" value="C:membrane"/>
    <property type="evidence" value="ECO:0007669"/>
    <property type="project" value="UniProtKB-SubCell"/>
</dbReference>
<dbReference type="HOGENOM" id="CLU_037123_0_0_9"/>
<name>E7GD07_9FIRM</name>
<dbReference type="PANTHER" id="PTHR39188">
    <property type="entry name" value="MEMBRANE-ASSOCIATED ZINC METALLOPROTEASE M50B"/>
    <property type="match status" value="1"/>
</dbReference>
<proteinExistence type="inferred from homology"/>